<feature type="transmembrane region" description="Helical" evidence="10">
    <location>
        <begin position="6"/>
        <end position="28"/>
    </location>
</feature>
<feature type="transmembrane region" description="Helical" evidence="10">
    <location>
        <begin position="132"/>
        <end position="155"/>
    </location>
</feature>
<dbReference type="eggNOG" id="KOG1623">
    <property type="taxonomic scope" value="Eukaryota"/>
</dbReference>
<evidence type="ECO:0000256" key="10">
    <source>
        <dbReference type="RuleBase" id="RU910715"/>
    </source>
</evidence>
<dbReference type="GO" id="GO:0008515">
    <property type="term" value="F:sucrose transmembrane transporter activity"/>
    <property type="evidence" value="ECO:0007669"/>
    <property type="project" value="UniProtKB-ARBA"/>
</dbReference>
<dbReference type="PaxDb" id="3880-AES63358"/>
<name>G7IL70_MEDTR</name>
<dbReference type="EMBL" id="CM001218">
    <property type="protein sequence ID" value="AES63358.1"/>
    <property type="molecule type" value="Genomic_DNA"/>
</dbReference>
<reference evidence="11 13" key="1">
    <citation type="journal article" date="2011" name="Nature">
        <title>The Medicago genome provides insight into the evolution of rhizobial symbioses.</title>
        <authorList>
            <person name="Young N.D."/>
            <person name="Debelle F."/>
            <person name="Oldroyd G.E."/>
            <person name="Geurts R."/>
            <person name="Cannon S.B."/>
            <person name="Udvardi M.K."/>
            <person name="Benedito V.A."/>
            <person name="Mayer K.F."/>
            <person name="Gouzy J."/>
            <person name="Schoof H."/>
            <person name="Van de Peer Y."/>
            <person name="Proost S."/>
            <person name="Cook D.R."/>
            <person name="Meyers B.C."/>
            <person name="Spannagl M."/>
            <person name="Cheung F."/>
            <person name="De Mita S."/>
            <person name="Krishnakumar V."/>
            <person name="Gundlach H."/>
            <person name="Zhou S."/>
            <person name="Mudge J."/>
            <person name="Bharti A.K."/>
            <person name="Murray J.D."/>
            <person name="Naoumkina M.A."/>
            <person name="Rosen B."/>
            <person name="Silverstein K.A."/>
            <person name="Tang H."/>
            <person name="Rombauts S."/>
            <person name="Zhao P.X."/>
            <person name="Zhou P."/>
            <person name="Barbe V."/>
            <person name="Bardou P."/>
            <person name="Bechner M."/>
            <person name="Bellec A."/>
            <person name="Berger A."/>
            <person name="Berges H."/>
            <person name="Bidwell S."/>
            <person name="Bisseling T."/>
            <person name="Choisne N."/>
            <person name="Couloux A."/>
            <person name="Denny R."/>
            <person name="Deshpande S."/>
            <person name="Dai X."/>
            <person name="Doyle J.J."/>
            <person name="Dudez A.M."/>
            <person name="Farmer A.D."/>
            <person name="Fouteau S."/>
            <person name="Franken C."/>
            <person name="Gibelin C."/>
            <person name="Gish J."/>
            <person name="Goldstein S."/>
            <person name="Gonzalez A.J."/>
            <person name="Green P.J."/>
            <person name="Hallab A."/>
            <person name="Hartog M."/>
            <person name="Hua A."/>
            <person name="Humphray S.J."/>
            <person name="Jeong D.H."/>
            <person name="Jing Y."/>
            <person name="Jocker A."/>
            <person name="Kenton S.M."/>
            <person name="Kim D.J."/>
            <person name="Klee K."/>
            <person name="Lai H."/>
            <person name="Lang C."/>
            <person name="Lin S."/>
            <person name="Macmil S.L."/>
            <person name="Magdelenat G."/>
            <person name="Matthews L."/>
            <person name="McCorrison J."/>
            <person name="Monaghan E.L."/>
            <person name="Mun J.H."/>
            <person name="Najar F.Z."/>
            <person name="Nicholson C."/>
            <person name="Noirot C."/>
            <person name="O'Bleness M."/>
            <person name="Paule C.R."/>
            <person name="Poulain J."/>
            <person name="Prion F."/>
            <person name="Qin B."/>
            <person name="Qu C."/>
            <person name="Retzel E.F."/>
            <person name="Riddle C."/>
            <person name="Sallet E."/>
            <person name="Samain S."/>
            <person name="Samson N."/>
            <person name="Sanders I."/>
            <person name="Saurat O."/>
            <person name="Scarpelli C."/>
            <person name="Schiex T."/>
            <person name="Segurens B."/>
            <person name="Severin A.J."/>
            <person name="Sherrier D.J."/>
            <person name="Shi R."/>
            <person name="Sims S."/>
            <person name="Singer S.R."/>
            <person name="Sinharoy S."/>
            <person name="Sterck L."/>
            <person name="Viollet A."/>
            <person name="Wang B.B."/>
            <person name="Wang K."/>
            <person name="Wang M."/>
            <person name="Wang X."/>
            <person name="Warfsmann J."/>
            <person name="Weissenbach J."/>
            <person name="White D.D."/>
            <person name="White J.D."/>
            <person name="Wiley G.B."/>
            <person name="Wincker P."/>
            <person name="Xing Y."/>
            <person name="Yang L."/>
            <person name="Yao Z."/>
            <person name="Ying F."/>
            <person name="Zhai J."/>
            <person name="Zhou L."/>
            <person name="Zuber A."/>
            <person name="Denarie J."/>
            <person name="Dixon R.A."/>
            <person name="May G.D."/>
            <person name="Schwartz D.C."/>
            <person name="Rogers J."/>
            <person name="Quetier F."/>
            <person name="Town C.D."/>
            <person name="Roe B.A."/>
        </authorList>
    </citation>
    <scope>NUCLEOTIDE SEQUENCE [LARGE SCALE GENOMIC DNA]</scope>
    <source>
        <strain evidence="11">A17</strain>
        <strain evidence="12 13">cv. Jemalong A17</strain>
    </source>
</reference>
<evidence type="ECO:0000256" key="8">
    <source>
        <dbReference type="ARBA" id="ARBA00022989"/>
    </source>
</evidence>
<reference evidence="12" key="3">
    <citation type="submission" date="2015-04" db="UniProtKB">
        <authorList>
            <consortium name="EnsemblPlants"/>
        </authorList>
    </citation>
    <scope>IDENTIFICATION</scope>
    <source>
        <strain evidence="12">cv. Jemalong A17</strain>
    </source>
</reference>
<evidence type="ECO:0000256" key="2">
    <source>
        <dbReference type="ARBA" id="ARBA00007809"/>
    </source>
</evidence>
<evidence type="ECO:0000256" key="4">
    <source>
        <dbReference type="ARBA" id="ARBA00022475"/>
    </source>
</evidence>
<accession>G7IL70</accession>
<comment type="function">
    <text evidence="10">Mediates both low-affinity uptake and efflux of sugar across the membrane.</text>
</comment>
<dbReference type="PANTHER" id="PTHR10791:SF222">
    <property type="entry name" value="BIDIRECTIONAL SUGAR TRANSPORTER SWEET15"/>
    <property type="match status" value="1"/>
</dbReference>
<dbReference type="InterPro" id="IPR047664">
    <property type="entry name" value="SWEET"/>
</dbReference>
<sequence>MAMISMNHHFLVIAFGLLGNIISCMVYLAPLPTFIQIYKKKSTECFQSLPYLVALFSSMLWLYYGIQTNAIFIVSINAFGCVIEIIYCIMYIAYATKDARKLTIKLCAALNVVSFVLIFLIIQFSIPENHRVQVLGWICTSISISVFAAPLSIVVRVVKTKSVEFMPFNLSLFLTLSAVVWFLYGFVKRDICIYLPNVVGFILGIIQMVLYGYYSKYSVEKEKEQAVINIVVVNPLGSSEVFPIPLDENKESIEDVINQQFQVKKVGEEDAKEKHDNNVEAIEFQCVV</sequence>
<dbReference type="OMA" id="CIMYIAY"/>
<protein>
    <recommendedName>
        <fullName evidence="10">Bidirectional sugar transporter SWEET</fullName>
    </recommendedName>
</protein>
<keyword evidence="6 10" id="KW-0812">Transmembrane</keyword>
<dbReference type="PANTHER" id="PTHR10791">
    <property type="entry name" value="RAG1-ACTIVATING PROTEIN 1"/>
    <property type="match status" value="1"/>
</dbReference>
<keyword evidence="8 10" id="KW-1133">Transmembrane helix</keyword>
<keyword evidence="3 10" id="KW-0813">Transport</keyword>
<dbReference type="HOGENOM" id="CLU_048643_4_0_1"/>
<reference evidence="11 13" key="2">
    <citation type="journal article" date="2014" name="BMC Genomics">
        <title>An improved genome release (version Mt4.0) for the model legume Medicago truncatula.</title>
        <authorList>
            <person name="Tang H."/>
            <person name="Krishnakumar V."/>
            <person name="Bidwell S."/>
            <person name="Rosen B."/>
            <person name="Chan A."/>
            <person name="Zhou S."/>
            <person name="Gentzbittel L."/>
            <person name="Childs K.L."/>
            <person name="Yandell M."/>
            <person name="Gundlach H."/>
            <person name="Mayer K.F."/>
            <person name="Schwartz D.C."/>
            <person name="Town C.D."/>
        </authorList>
    </citation>
    <scope>GENOME REANNOTATION</scope>
    <source>
        <strain evidence="12 13">cv. Jemalong A17</strain>
    </source>
</reference>
<gene>
    <name evidence="12" type="primary">11430343</name>
    <name evidence="11" type="ordered locus">MTR_2g007890</name>
</gene>
<organism evidence="11 13">
    <name type="scientific">Medicago truncatula</name>
    <name type="common">Barrel medic</name>
    <name type="synonym">Medicago tribuloides</name>
    <dbReference type="NCBI Taxonomy" id="3880"/>
    <lineage>
        <taxon>Eukaryota</taxon>
        <taxon>Viridiplantae</taxon>
        <taxon>Streptophyta</taxon>
        <taxon>Embryophyta</taxon>
        <taxon>Tracheophyta</taxon>
        <taxon>Spermatophyta</taxon>
        <taxon>Magnoliopsida</taxon>
        <taxon>eudicotyledons</taxon>
        <taxon>Gunneridae</taxon>
        <taxon>Pentapetalae</taxon>
        <taxon>rosids</taxon>
        <taxon>fabids</taxon>
        <taxon>Fabales</taxon>
        <taxon>Fabaceae</taxon>
        <taxon>Papilionoideae</taxon>
        <taxon>50 kb inversion clade</taxon>
        <taxon>NPAAA clade</taxon>
        <taxon>Hologalegina</taxon>
        <taxon>IRL clade</taxon>
        <taxon>Trifolieae</taxon>
        <taxon>Medicago</taxon>
    </lineage>
</organism>
<evidence type="ECO:0000256" key="9">
    <source>
        <dbReference type="ARBA" id="ARBA00023136"/>
    </source>
</evidence>
<keyword evidence="9 10" id="KW-0472">Membrane</keyword>
<dbReference type="FunFam" id="1.20.1280.290:FF:000003">
    <property type="entry name" value="Bidirectional sugar transporter SWEET"/>
    <property type="match status" value="1"/>
</dbReference>
<evidence type="ECO:0000256" key="3">
    <source>
        <dbReference type="ARBA" id="ARBA00022448"/>
    </source>
</evidence>
<evidence type="ECO:0000256" key="1">
    <source>
        <dbReference type="ARBA" id="ARBA00004651"/>
    </source>
</evidence>
<keyword evidence="13" id="KW-1185">Reference proteome</keyword>
<evidence type="ECO:0000313" key="11">
    <source>
        <dbReference type="EMBL" id="AES63358.1"/>
    </source>
</evidence>
<feature type="transmembrane region" description="Helical" evidence="10">
    <location>
        <begin position="49"/>
        <end position="66"/>
    </location>
</feature>
<evidence type="ECO:0000256" key="6">
    <source>
        <dbReference type="ARBA" id="ARBA00022692"/>
    </source>
</evidence>
<dbReference type="InterPro" id="IPR004316">
    <property type="entry name" value="SWEET_rpt"/>
</dbReference>
<dbReference type="GO" id="GO:0016020">
    <property type="term" value="C:membrane"/>
    <property type="evidence" value="ECO:0000318"/>
    <property type="project" value="GO_Central"/>
</dbReference>
<keyword evidence="4" id="KW-1003">Cell membrane</keyword>
<dbReference type="GO" id="GO:0005886">
    <property type="term" value="C:plasma membrane"/>
    <property type="evidence" value="ECO:0007669"/>
    <property type="project" value="UniProtKB-SubCell"/>
</dbReference>
<feature type="transmembrane region" description="Helical" evidence="10">
    <location>
        <begin position="72"/>
        <end position="94"/>
    </location>
</feature>
<dbReference type="Gene3D" id="1.20.1280.290">
    <property type="match status" value="2"/>
</dbReference>
<evidence type="ECO:0000256" key="5">
    <source>
        <dbReference type="ARBA" id="ARBA00022597"/>
    </source>
</evidence>
<dbReference type="OrthoDB" id="409725at2759"/>
<feature type="transmembrane region" description="Helical" evidence="10">
    <location>
        <begin position="167"/>
        <end position="187"/>
    </location>
</feature>
<comment type="similarity">
    <text evidence="2 10">Belongs to the SWEET sugar transporter family.</text>
</comment>
<dbReference type="KEGG" id="mtr:11430343"/>
<dbReference type="GO" id="GO:0051119">
    <property type="term" value="F:sugar transmembrane transporter activity"/>
    <property type="evidence" value="ECO:0000318"/>
    <property type="project" value="GO_Central"/>
</dbReference>
<dbReference type="Pfam" id="PF03083">
    <property type="entry name" value="MtN3_slv"/>
    <property type="match status" value="2"/>
</dbReference>
<evidence type="ECO:0000256" key="7">
    <source>
        <dbReference type="ARBA" id="ARBA00022737"/>
    </source>
</evidence>
<dbReference type="FunFam" id="1.20.1280.290:FF:000001">
    <property type="entry name" value="Bidirectional sugar transporter SWEET"/>
    <property type="match status" value="1"/>
</dbReference>
<feature type="transmembrane region" description="Helical" evidence="10">
    <location>
        <begin position="106"/>
        <end position="126"/>
    </location>
</feature>
<feature type="transmembrane region" description="Helical" evidence="10">
    <location>
        <begin position="193"/>
        <end position="214"/>
    </location>
</feature>
<comment type="subcellular location">
    <subcellularLocation>
        <location evidence="1 10">Cell membrane</location>
        <topology evidence="1 10">Multi-pass membrane protein</topology>
    </subcellularLocation>
</comment>
<dbReference type="AlphaFoldDB" id="G7IL70"/>
<evidence type="ECO:0000313" key="13">
    <source>
        <dbReference type="Proteomes" id="UP000002051"/>
    </source>
</evidence>
<keyword evidence="7" id="KW-0677">Repeat</keyword>
<dbReference type="GO" id="GO:0008643">
    <property type="term" value="P:carbohydrate transport"/>
    <property type="evidence" value="ECO:0000318"/>
    <property type="project" value="GO_Central"/>
</dbReference>
<keyword evidence="5 10" id="KW-0762">Sugar transport</keyword>
<evidence type="ECO:0000313" key="12">
    <source>
        <dbReference type="EnsemblPlants" id="AES63358"/>
    </source>
</evidence>
<dbReference type="EnsemblPlants" id="AES63358">
    <property type="protein sequence ID" value="AES63358"/>
    <property type="gene ID" value="MTR_2g007890"/>
</dbReference>
<proteinExistence type="inferred from homology"/>
<dbReference type="Proteomes" id="UP000002051">
    <property type="component" value="Chromosome 2"/>
</dbReference>